<reference evidence="2 3" key="1">
    <citation type="submission" date="2017-02" db="EMBL/GenBank/DDBJ databases">
        <title>The new phylogeny of genus Mycobacterium.</title>
        <authorList>
            <person name="Tortoli E."/>
            <person name="Trovato A."/>
            <person name="Cirillo D.M."/>
        </authorList>
    </citation>
    <scope>NUCLEOTIDE SEQUENCE [LARGE SCALE GENOMIC DNA]</scope>
    <source>
        <strain evidence="2 3">DSM 45145</strain>
    </source>
</reference>
<evidence type="ECO:0000313" key="2">
    <source>
        <dbReference type="EMBL" id="ORB15148.1"/>
    </source>
</evidence>
<sequence>MRTAVVRVNVDPSGTLAPARLDEGMTALRQLAGDAGAEVVDKDLAATSVTRREVQLLIAGDDAHTLKQTAVDMCAKAFGTAPAAGVVTYVSRGTDDDAHGVLSGFGLTGDIKRVAGDDGYDIVYVTLRQSDLDRIPESRIHTALEASLNCEVHIRTD</sequence>
<dbReference type="KEGG" id="mnv:MNVI_09570"/>
<dbReference type="Proteomes" id="UP000466894">
    <property type="component" value="Chromosome"/>
</dbReference>
<evidence type="ECO:0000313" key="3">
    <source>
        <dbReference type="Proteomes" id="UP000192374"/>
    </source>
</evidence>
<evidence type="ECO:0000313" key="4">
    <source>
        <dbReference type="Proteomes" id="UP000466894"/>
    </source>
</evidence>
<evidence type="ECO:0008006" key="5">
    <source>
        <dbReference type="Google" id="ProtNLM"/>
    </source>
</evidence>
<reference evidence="1" key="3">
    <citation type="submission" date="2020-02" db="EMBL/GenBank/DDBJ databases">
        <authorList>
            <person name="Matsumoto Y."/>
            <person name="Motooka D."/>
            <person name="Nakamura S."/>
        </authorList>
    </citation>
    <scope>NUCLEOTIDE SEQUENCE</scope>
    <source>
        <strain evidence="1">JCM 16367</strain>
    </source>
</reference>
<name>A0A7I7PAN6_9MYCO</name>
<reference evidence="1 4" key="2">
    <citation type="journal article" date="2019" name="Emerg. Microbes Infect.">
        <title>Comprehensive subspecies identification of 175 nontuberculous mycobacteria species based on 7547 genomic profiles.</title>
        <authorList>
            <person name="Matsumoto Y."/>
            <person name="Kinjo T."/>
            <person name="Motooka D."/>
            <person name="Nabeya D."/>
            <person name="Jung N."/>
            <person name="Uechi K."/>
            <person name="Horii T."/>
            <person name="Iida T."/>
            <person name="Fujita J."/>
            <person name="Nakamura S."/>
        </authorList>
    </citation>
    <scope>NUCLEOTIDE SEQUENCE [LARGE SCALE GENOMIC DNA]</scope>
    <source>
        <strain evidence="1 4">JCM 16367</strain>
    </source>
</reference>
<organism evidence="1 4">
    <name type="scientific">Mycobacterium noviomagense</name>
    <dbReference type="NCBI Taxonomy" id="459858"/>
    <lineage>
        <taxon>Bacteria</taxon>
        <taxon>Bacillati</taxon>
        <taxon>Actinomycetota</taxon>
        <taxon>Actinomycetes</taxon>
        <taxon>Mycobacteriales</taxon>
        <taxon>Mycobacteriaceae</taxon>
        <taxon>Mycobacterium</taxon>
    </lineage>
</organism>
<accession>A0A7I7PAN6</accession>
<protein>
    <recommendedName>
        <fullName evidence="5">ACT domain-containing protein</fullName>
    </recommendedName>
</protein>
<keyword evidence="3" id="KW-1185">Reference proteome</keyword>
<dbReference type="AlphaFoldDB" id="A0A7I7PAN6"/>
<dbReference type="RefSeq" id="WP_083087442.1">
    <property type="nucleotide sequence ID" value="NZ_AP022583.1"/>
</dbReference>
<proteinExistence type="predicted"/>
<gene>
    <name evidence="2" type="ORF">BST37_09425</name>
    <name evidence="1" type="ORF">MNVI_09570</name>
</gene>
<dbReference type="EMBL" id="MVIC01000013">
    <property type="protein sequence ID" value="ORB15148.1"/>
    <property type="molecule type" value="Genomic_DNA"/>
</dbReference>
<dbReference type="EMBL" id="AP022583">
    <property type="protein sequence ID" value="BBY05639.1"/>
    <property type="molecule type" value="Genomic_DNA"/>
</dbReference>
<dbReference type="Proteomes" id="UP000192374">
    <property type="component" value="Unassembled WGS sequence"/>
</dbReference>
<evidence type="ECO:0000313" key="1">
    <source>
        <dbReference type="EMBL" id="BBY05639.1"/>
    </source>
</evidence>
<dbReference type="OrthoDB" id="4545496at2"/>